<name>A0A6J4HWA8_9BACT</name>
<dbReference type="SUPFAM" id="SSF46689">
    <property type="entry name" value="Homeodomain-like"/>
    <property type="match status" value="1"/>
</dbReference>
<organism evidence="1">
    <name type="scientific">uncultured Armatimonadetes bacterium</name>
    <dbReference type="NCBI Taxonomy" id="157466"/>
    <lineage>
        <taxon>Bacteria</taxon>
        <taxon>Bacillati</taxon>
        <taxon>Armatimonadota</taxon>
        <taxon>environmental samples</taxon>
    </lineage>
</organism>
<dbReference type="AlphaFoldDB" id="A0A6J4HWA8"/>
<evidence type="ECO:0008006" key="2">
    <source>
        <dbReference type="Google" id="ProtNLM"/>
    </source>
</evidence>
<proteinExistence type="predicted"/>
<dbReference type="InterPro" id="IPR009057">
    <property type="entry name" value="Homeodomain-like_sf"/>
</dbReference>
<protein>
    <recommendedName>
        <fullName evidence="2">Helix-turn-helix domain-containing protein</fullName>
    </recommendedName>
</protein>
<dbReference type="EMBL" id="CADCTO010000147">
    <property type="protein sequence ID" value="CAA9233469.1"/>
    <property type="molecule type" value="Genomic_DNA"/>
</dbReference>
<gene>
    <name evidence="1" type="ORF">AVDCRST_MAG63-1060</name>
</gene>
<sequence>MKKFVPPLTEPDRAALERTWRRGASHRERQRAQAVLLSDRGYTLEQLADILCADRDAVSRWLDAWRERGHEGLAEAPRSGRPPKIDAAVEGALRQILEQPGPNLKAAIAAELEKRGSP</sequence>
<accession>A0A6J4HWA8</accession>
<evidence type="ECO:0000313" key="1">
    <source>
        <dbReference type="EMBL" id="CAA9233469.1"/>
    </source>
</evidence>
<dbReference type="Pfam" id="PF13551">
    <property type="entry name" value="HTH_29"/>
    <property type="match status" value="1"/>
</dbReference>
<reference evidence="1" key="1">
    <citation type="submission" date="2020-02" db="EMBL/GenBank/DDBJ databases">
        <authorList>
            <person name="Meier V. D."/>
        </authorList>
    </citation>
    <scope>NUCLEOTIDE SEQUENCE</scope>
    <source>
        <strain evidence="1">AVDCRST_MAG63</strain>
    </source>
</reference>